<feature type="domain" description="Thiamine phosphate synthase/TenI" evidence="12">
    <location>
        <begin position="10"/>
        <end position="190"/>
    </location>
</feature>
<dbReference type="AlphaFoldDB" id="A0A9D1WPW0"/>
<organism evidence="13 14">
    <name type="scientific">Candidatus Anaerotruncus excrementipullorum</name>
    <dbReference type="NCBI Taxonomy" id="2838465"/>
    <lineage>
        <taxon>Bacteria</taxon>
        <taxon>Bacillati</taxon>
        <taxon>Bacillota</taxon>
        <taxon>Clostridia</taxon>
        <taxon>Eubacteriales</taxon>
        <taxon>Oscillospiraceae</taxon>
        <taxon>Anaerotruncus</taxon>
    </lineage>
</organism>
<feature type="binding site" evidence="9">
    <location>
        <begin position="137"/>
        <end position="139"/>
    </location>
    <ligand>
        <name>2-[(2R,5Z)-2-carboxy-4-methylthiazol-5(2H)-ylidene]ethyl phosphate</name>
        <dbReference type="ChEBI" id="CHEBI:62899"/>
    </ligand>
</feature>
<keyword evidence="3 9" id="KW-0479">Metal-binding</keyword>
<dbReference type="EC" id="2.5.1.3" evidence="9"/>
<name>A0A9D1WPW0_9FIRM</name>
<feature type="binding site" evidence="9">
    <location>
        <position position="73"/>
    </location>
    <ligand>
        <name>Mg(2+)</name>
        <dbReference type="ChEBI" id="CHEBI:18420"/>
    </ligand>
</feature>
<dbReference type="InterPro" id="IPR013785">
    <property type="entry name" value="Aldolase_TIM"/>
</dbReference>
<evidence type="ECO:0000256" key="7">
    <source>
        <dbReference type="ARBA" id="ARBA00047851"/>
    </source>
</evidence>
<evidence type="ECO:0000256" key="4">
    <source>
        <dbReference type="ARBA" id="ARBA00022842"/>
    </source>
</evidence>
<reference evidence="13" key="2">
    <citation type="submission" date="2021-04" db="EMBL/GenBank/DDBJ databases">
        <authorList>
            <person name="Gilroy R."/>
        </authorList>
    </citation>
    <scope>NUCLEOTIDE SEQUENCE</scope>
    <source>
        <strain evidence="13">CHK188-5543</strain>
    </source>
</reference>
<feature type="binding site" evidence="9">
    <location>
        <begin position="187"/>
        <end position="188"/>
    </location>
    <ligand>
        <name>2-[(2R,5Z)-2-carboxy-4-methylthiazol-5(2H)-ylidene]ethyl phosphate</name>
        <dbReference type="ChEBI" id="CHEBI:62899"/>
    </ligand>
</feature>
<evidence type="ECO:0000256" key="1">
    <source>
        <dbReference type="ARBA" id="ARBA00005165"/>
    </source>
</evidence>
<evidence type="ECO:0000313" key="14">
    <source>
        <dbReference type="Proteomes" id="UP000886800"/>
    </source>
</evidence>
<feature type="binding site" evidence="9">
    <location>
        <position position="167"/>
    </location>
    <ligand>
        <name>2-[(2R,5Z)-2-carboxy-4-methylthiazol-5(2H)-ylidene]ethyl phosphate</name>
        <dbReference type="ChEBI" id="CHEBI:62899"/>
    </ligand>
</feature>
<evidence type="ECO:0000256" key="5">
    <source>
        <dbReference type="ARBA" id="ARBA00022977"/>
    </source>
</evidence>
<sequence>MNWDRKMLRLYLITDRSWLGGRSLEDQVEAALEAGATCLQLREKHLEEEAFLAQAVRIKEIAHRHGVPLIINDNLRVALESGADGLHVGQGDLQAQKARALLGPEKILGVSARTVEQALAAQAAGADYLGVGAVFPTSTKPEAAEVPWETLGEICRAVEIPVVAIGGITAQRLPQLAGSGIAGAAVISAVFAQPDIPAAVRGLLDALERTVAP</sequence>
<feature type="binding site" evidence="9">
    <location>
        <position position="111"/>
    </location>
    <ligand>
        <name>4-amino-2-methyl-5-(diphosphooxymethyl)pyrimidine</name>
        <dbReference type="ChEBI" id="CHEBI:57841"/>
    </ligand>
</feature>
<evidence type="ECO:0000256" key="2">
    <source>
        <dbReference type="ARBA" id="ARBA00022679"/>
    </source>
</evidence>
<keyword evidence="5 9" id="KW-0784">Thiamine biosynthesis</keyword>
<evidence type="ECO:0000256" key="11">
    <source>
        <dbReference type="RuleBase" id="RU004253"/>
    </source>
</evidence>
<evidence type="ECO:0000256" key="3">
    <source>
        <dbReference type="ARBA" id="ARBA00022723"/>
    </source>
</evidence>
<dbReference type="GO" id="GO:0005737">
    <property type="term" value="C:cytoplasm"/>
    <property type="evidence" value="ECO:0007669"/>
    <property type="project" value="TreeGrafter"/>
</dbReference>
<dbReference type="InterPro" id="IPR036206">
    <property type="entry name" value="ThiamineP_synth_sf"/>
</dbReference>
<dbReference type="FunFam" id="3.20.20.70:FF:000096">
    <property type="entry name" value="Thiamine-phosphate synthase"/>
    <property type="match status" value="1"/>
</dbReference>
<proteinExistence type="inferred from homology"/>
<dbReference type="HAMAP" id="MF_00097">
    <property type="entry name" value="TMP_synthase"/>
    <property type="match status" value="1"/>
</dbReference>
<comment type="pathway">
    <text evidence="1 9 11">Cofactor biosynthesis; thiamine diphosphate biosynthesis; thiamine phosphate from 4-amino-2-methyl-5-diphosphomethylpyrimidine and 4-methyl-5-(2-phosphoethyl)-thiazole: step 1/1.</text>
</comment>
<gene>
    <name evidence="9 13" type="primary">thiE</name>
    <name evidence="13" type="ORF">H9736_01465</name>
</gene>
<keyword evidence="4 9" id="KW-0460">Magnesium</keyword>
<dbReference type="PANTHER" id="PTHR20857">
    <property type="entry name" value="THIAMINE-PHOSPHATE PYROPHOSPHORYLASE"/>
    <property type="match status" value="1"/>
</dbReference>
<evidence type="ECO:0000256" key="6">
    <source>
        <dbReference type="ARBA" id="ARBA00047334"/>
    </source>
</evidence>
<dbReference type="InterPro" id="IPR034291">
    <property type="entry name" value="TMP_synthase"/>
</dbReference>
<comment type="catalytic activity">
    <reaction evidence="8 9 10">
        <text>2-[(2R,5Z)-2-carboxy-4-methylthiazol-5(2H)-ylidene]ethyl phosphate + 4-amino-2-methyl-5-(diphosphooxymethyl)pyrimidine + 2 H(+) = thiamine phosphate + CO2 + diphosphate</text>
        <dbReference type="Rhea" id="RHEA:47844"/>
        <dbReference type="ChEBI" id="CHEBI:15378"/>
        <dbReference type="ChEBI" id="CHEBI:16526"/>
        <dbReference type="ChEBI" id="CHEBI:33019"/>
        <dbReference type="ChEBI" id="CHEBI:37575"/>
        <dbReference type="ChEBI" id="CHEBI:57841"/>
        <dbReference type="ChEBI" id="CHEBI:62899"/>
        <dbReference type="EC" id="2.5.1.3"/>
    </reaction>
</comment>
<comment type="cofactor">
    <cofactor evidence="9">
        <name>Mg(2+)</name>
        <dbReference type="ChEBI" id="CHEBI:18420"/>
    </cofactor>
    <text evidence="9">Binds 1 Mg(2+) ion per subunit.</text>
</comment>
<dbReference type="Gene3D" id="3.20.20.70">
    <property type="entry name" value="Aldolase class I"/>
    <property type="match status" value="1"/>
</dbReference>
<dbReference type="EMBL" id="DXES01000032">
    <property type="protein sequence ID" value="HIX64896.1"/>
    <property type="molecule type" value="Genomic_DNA"/>
</dbReference>
<dbReference type="SUPFAM" id="SSF51391">
    <property type="entry name" value="Thiamin phosphate synthase"/>
    <property type="match status" value="1"/>
</dbReference>
<dbReference type="PANTHER" id="PTHR20857:SF15">
    <property type="entry name" value="THIAMINE-PHOSPHATE SYNTHASE"/>
    <property type="match status" value="1"/>
</dbReference>
<reference evidence="13" key="1">
    <citation type="journal article" date="2021" name="PeerJ">
        <title>Extensive microbial diversity within the chicken gut microbiome revealed by metagenomics and culture.</title>
        <authorList>
            <person name="Gilroy R."/>
            <person name="Ravi A."/>
            <person name="Getino M."/>
            <person name="Pursley I."/>
            <person name="Horton D.L."/>
            <person name="Alikhan N.F."/>
            <person name="Baker D."/>
            <person name="Gharbi K."/>
            <person name="Hall N."/>
            <person name="Watson M."/>
            <person name="Adriaenssens E.M."/>
            <person name="Foster-Nyarko E."/>
            <person name="Jarju S."/>
            <person name="Secka A."/>
            <person name="Antonio M."/>
            <person name="Oren A."/>
            <person name="Chaudhuri R.R."/>
            <person name="La Ragione R."/>
            <person name="Hildebrand F."/>
            <person name="Pallen M.J."/>
        </authorList>
    </citation>
    <scope>NUCLEOTIDE SEQUENCE</scope>
    <source>
        <strain evidence="13">CHK188-5543</strain>
    </source>
</reference>
<dbReference type="NCBIfam" id="TIGR00693">
    <property type="entry name" value="thiE"/>
    <property type="match status" value="1"/>
</dbReference>
<dbReference type="GO" id="GO:0009228">
    <property type="term" value="P:thiamine biosynthetic process"/>
    <property type="evidence" value="ECO:0007669"/>
    <property type="project" value="UniProtKB-KW"/>
</dbReference>
<comment type="catalytic activity">
    <reaction evidence="7 9 10">
        <text>2-(2-carboxy-4-methylthiazol-5-yl)ethyl phosphate + 4-amino-2-methyl-5-(diphosphooxymethyl)pyrimidine + 2 H(+) = thiamine phosphate + CO2 + diphosphate</text>
        <dbReference type="Rhea" id="RHEA:47848"/>
        <dbReference type="ChEBI" id="CHEBI:15378"/>
        <dbReference type="ChEBI" id="CHEBI:16526"/>
        <dbReference type="ChEBI" id="CHEBI:33019"/>
        <dbReference type="ChEBI" id="CHEBI:37575"/>
        <dbReference type="ChEBI" id="CHEBI:57841"/>
        <dbReference type="ChEBI" id="CHEBI:62890"/>
        <dbReference type="EC" id="2.5.1.3"/>
    </reaction>
</comment>
<dbReference type="Proteomes" id="UP000886800">
    <property type="component" value="Unassembled WGS sequence"/>
</dbReference>
<feature type="binding site" evidence="9">
    <location>
        <position position="72"/>
    </location>
    <ligand>
        <name>4-amino-2-methyl-5-(diphosphooxymethyl)pyrimidine</name>
        <dbReference type="ChEBI" id="CHEBI:57841"/>
    </ligand>
</feature>
<dbReference type="GO" id="GO:0000287">
    <property type="term" value="F:magnesium ion binding"/>
    <property type="evidence" value="ECO:0007669"/>
    <property type="project" value="UniProtKB-UniRule"/>
</dbReference>
<feature type="binding site" evidence="9">
    <location>
        <position position="92"/>
    </location>
    <ligand>
        <name>Mg(2+)</name>
        <dbReference type="ChEBI" id="CHEBI:18420"/>
    </ligand>
</feature>
<dbReference type="GO" id="GO:0009229">
    <property type="term" value="P:thiamine diphosphate biosynthetic process"/>
    <property type="evidence" value="ECO:0007669"/>
    <property type="project" value="UniProtKB-UniRule"/>
</dbReference>
<comment type="function">
    <text evidence="9">Condenses 4-methyl-5-(beta-hydroxyethyl)thiazole monophosphate (THZ-P) and 2-methyl-4-amino-5-hydroxymethyl pyrimidine pyrophosphate (HMP-PP) to form thiamine monophosphate (TMP).</text>
</comment>
<dbReference type="CDD" id="cd00564">
    <property type="entry name" value="TMP_TenI"/>
    <property type="match status" value="1"/>
</dbReference>
<accession>A0A9D1WPW0</accession>
<dbReference type="GO" id="GO:0004789">
    <property type="term" value="F:thiamine-phosphate diphosphorylase activity"/>
    <property type="evidence" value="ECO:0007669"/>
    <property type="project" value="UniProtKB-UniRule"/>
</dbReference>
<feature type="binding site" evidence="9">
    <location>
        <begin position="40"/>
        <end position="44"/>
    </location>
    <ligand>
        <name>4-amino-2-methyl-5-(diphosphooxymethyl)pyrimidine</name>
        <dbReference type="ChEBI" id="CHEBI:57841"/>
    </ligand>
</feature>
<feature type="binding site" evidence="9">
    <location>
        <position position="140"/>
    </location>
    <ligand>
        <name>4-amino-2-methyl-5-(diphosphooxymethyl)pyrimidine</name>
        <dbReference type="ChEBI" id="CHEBI:57841"/>
    </ligand>
</feature>
<comment type="similarity">
    <text evidence="9 10">Belongs to the thiamine-phosphate synthase family.</text>
</comment>
<evidence type="ECO:0000313" key="13">
    <source>
        <dbReference type="EMBL" id="HIX64896.1"/>
    </source>
</evidence>
<evidence type="ECO:0000259" key="12">
    <source>
        <dbReference type="Pfam" id="PF02581"/>
    </source>
</evidence>
<evidence type="ECO:0000256" key="9">
    <source>
        <dbReference type="HAMAP-Rule" id="MF_00097"/>
    </source>
</evidence>
<evidence type="ECO:0000256" key="10">
    <source>
        <dbReference type="RuleBase" id="RU003826"/>
    </source>
</evidence>
<comment type="caution">
    <text evidence="13">The sequence shown here is derived from an EMBL/GenBank/DDBJ whole genome shotgun (WGS) entry which is preliminary data.</text>
</comment>
<dbReference type="Pfam" id="PF02581">
    <property type="entry name" value="TMP-TENI"/>
    <property type="match status" value="1"/>
</dbReference>
<keyword evidence="2 9" id="KW-0808">Transferase</keyword>
<protein>
    <recommendedName>
        <fullName evidence="9">Thiamine-phosphate synthase</fullName>
        <shortName evidence="9">TP synthase</shortName>
        <shortName evidence="9">TPS</shortName>
        <ecNumber evidence="9">2.5.1.3</ecNumber>
    </recommendedName>
    <alternativeName>
        <fullName evidence="9">Thiamine-phosphate pyrophosphorylase</fullName>
        <shortName evidence="9">TMP pyrophosphorylase</shortName>
        <shortName evidence="9">TMP-PPase</shortName>
    </alternativeName>
</protein>
<evidence type="ECO:0000256" key="8">
    <source>
        <dbReference type="ARBA" id="ARBA00047883"/>
    </source>
</evidence>
<dbReference type="InterPro" id="IPR022998">
    <property type="entry name" value="ThiamineP_synth_TenI"/>
</dbReference>
<comment type="catalytic activity">
    <reaction evidence="6 9 10">
        <text>4-methyl-5-(2-phosphooxyethyl)-thiazole + 4-amino-2-methyl-5-(diphosphooxymethyl)pyrimidine + H(+) = thiamine phosphate + diphosphate</text>
        <dbReference type="Rhea" id="RHEA:22328"/>
        <dbReference type="ChEBI" id="CHEBI:15378"/>
        <dbReference type="ChEBI" id="CHEBI:33019"/>
        <dbReference type="ChEBI" id="CHEBI:37575"/>
        <dbReference type="ChEBI" id="CHEBI:57841"/>
        <dbReference type="ChEBI" id="CHEBI:58296"/>
        <dbReference type="EC" id="2.5.1.3"/>
    </reaction>
</comment>